<comment type="caution">
    <text evidence="3">The sequence shown here is derived from an EMBL/GenBank/DDBJ whole genome shotgun (WGS) entry which is preliminary data.</text>
</comment>
<dbReference type="InterPro" id="IPR006976">
    <property type="entry name" value="VanZ-like"/>
</dbReference>
<dbReference type="Proteomes" id="UP000578077">
    <property type="component" value="Unassembled WGS sequence"/>
</dbReference>
<dbReference type="AlphaFoldDB" id="A0A841E5E3"/>
<keyword evidence="1" id="KW-0472">Membrane</keyword>
<feature type="transmembrane region" description="Helical" evidence="1">
    <location>
        <begin position="97"/>
        <end position="116"/>
    </location>
</feature>
<proteinExistence type="predicted"/>
<feature type="transmembrane region" description="Helical" evidence="1">
    <location>
        <begin position="38"/>
        <end position="59"/>
    </location>
</feature>
<dbReference type="InterPro" id="IPR053150">
    <property type="entry name" value="Teicoplanin_resist-assoc"/>
</dbReference>
<dbReference type="Pfam" id="PF04892">
    <property type="entry name" value="VanZ"/>
    <property type="match status" value="1"/>
</dbReference>
<keyword evidence="4" id="KW-1185">Reference proteome</keyword>
<dbReference type="EMBL" id="JACHLY010000001">
    <property type="protein sequence ID" value="MBB5998365.1"/>
    <property type="molecule type" value="Genomic_DNA"/>
</dbReference>
<evidence type="ECO:0000313" key="3">
    <source>
        <dbReference type="EMBL" id="MBB5998365.1"/>
    </source>
</evidence>
<dbReference type="RefSeq" id="WP_184634550.1">
    <property type="nucleotide sequence ID" value="NZ_BAABKT010000014.1"/>
</dbReference>
<feature type="transmembrane region" description="Helical" evidence="1">
    <location>
        <begin position="12"/>
        <end position="32"/>
    </location>
</feature>
<sequence>MGTSTLRPVAELVVVLLPAVVLIVAALAMWRIRQGRPAAGAVAASAADVLAVFALLPVYSATLATPGTHGGLVLVPFSDMFATGLSATALYQSGGNIALFMPLGALLPLAFGRRLARWYRVAGAAAALSATVETLQHTVAAGHVASIDDVLLNTAGALAGAALTRPWWRRERQRASAGAAGKRTPAR</sequence>
<feature type="domain" description="VanZ-like" evidence="2">
    <location>
        <begin position="72"/>
        <end position="165"/>
    </location>
</feature>
<evidence type="ECO:0000256" key="1">
    <source>
        <dbReference type="SAM" id="Phobius"/>
    </source>
</evidence>
<keyword evidence="1" id="KW-0812">Transmembrane</keyword>
<organism evidence="3 4">
    <name type="scientific">Streptomonospora salina</name>
    <dbReference type="NCBI Taxonomy" id="104205"/>
    <lineage>
        <taxon>Bacteria</taxon>
        <taxon>Bacillati</taxon>
        <taxon>Actinomycetota</taxon>
        <taxon>Actinomycetes</taxon>
        <taxon>Streptosporangiales</taxon>
        <taxon>Nocardiopsidaceae</taxon>
        <taxon>Streptomonospora</taxon>
    </lineage>
</organism>
<name>A0A841E5E3_9ACTN</name>
<dbReference type="PANTHER" id="PTHR36834:SF1">
    <property type="entry name" value="INTEGRAL MEMBRANE PROTEIN"/>
    <property type="match status" value="1"/>
</dbReference>
<accession>A0A841E5E3</accession>
<protein>
    <submittedName>
        <fullName evidence="3">VanZ family protein</fullName>
    </submittedName>
</protein>
<keyword evidence="1" id="KW-1133">Transmembrane helix</keyword>
<dbReference type="PANTHER" id="PTHR36834">
    <property type="entry name" value="MEMBRANE PROTEIN-RELATED"/>
    <property type="match status" value="1"/>
</dbReference>
<evidence type="ECO:0000313" key="4">
    <source>
        <dbReference type="Proteomes" id="UP000578077"/>
    </source>
</evidence>
<reference evidence="3 4" key="1">
    <citation type="submission" date="2020-08" db="EMBL/GenBank/DDBJ databases">
        <title>Sequencing the genomes of 1000 actinobacteria strains.</title>
        <authorList>
            <person name="Klenk H.-P."/>
        </authorList>
    </citation>
    <scope>NUCLEOTIDE SEQUENCE [LARGE SCALE GENOMIC DNA]</scope>
    <source>
        <strain evidence="3 4">DSM 44593</strain>
    </source>
</reference>
<gene>
    <name evidence="3" type="ORF">HNR25_002116</name>
</gene>
<evidence type="ECO:0000259" key="2">
    <source>
        <dbReference type="Pfam" id="PF04892"/>
    </source>
</evidence>